<name>A0A0A9F8F1_ARUDO</name>
<protein>
    <submittedName>
        <fullName evidence="2">Uncharacterized protein</fullName>
    </submittedName>
</protein>
<organism evidence="2">
    <name type="scientific">Arundo donax</name>
    <name type="common">Giant reed</name>
    <name type="synonym">Donax arundinaceus</name>
    <dbReference type="NCBI Taxonomy" id="35708"/>
    <lineage>
        <taxon>Eukaryota</taxon>
        <taxon>Viridiplantae</taxon>
        <taxon>Streptophyta</taxon>
        <taxon>Embryophyta</taxon>
        <taxon>Tracheophyta</taxon>
        <taxon>Spermatophyta</taxon>
        <taxon>Magnoliopsida</taxon>
        <taxon>Liliopsida</taxon>
        <taxon>Poales</taxon>
        <taxon>Poaceae</taxon>
        <taxon>PACMAD clade</taxon>
        <taxon>Arundinoideae</taxon>
        <taxon>Arundineae</taxon>
        <taxon>Arundo</taxon>
    </lineage>
</organism>
<evidence type="ECO:0000256" key="1">
    <source>
        <dbReference type="SAM" id="Phobius"/>
    </source>
</evidence>
<keyword evidence="1" id="KW-1133">Transmembrane helix</keyword>
<accession>A0A0A9F8F1</accession>
<dbReference type="EMBL" id="GBRH01193368">
    <property type="protein sequence ID" value="JAE04528.1"/>
    <property type="molecule type" value="Transcribed_RNA"/>
</dbReference>
<reference evidence="2" key="1">
    <citation type="submission" date="2014-09" db="EMBL/GenBank/DDBJ databases">
        <authorList>
            <person name="Magalhaes I.L.F."/>
            <person name="Oliveira U."/>
            <person name="Santos F.R."/>
            <person name="Vidigal T.H.D.A."/>
            <person name="Brescovit A.D."/>
            <person name="Santos A.J."/>
        </authorList>
    </citation>
    <scope>NUCLEOTIDE SEQUENCE</scope>
    <source>
        <tissue evidence="2">Shoot tissue taken approximately 20 cm above the soil surface</tissue>
    </source>
</reference>
<sequence length="31" mass="3542">MHARRSLIKELKLLQVFVLIFGAFLSIGLLD</sequence>
<keyword evidence="1" id="KW-0472">Membrane</keyword>
<reference evidence="2" key="2">
    <citation type="journal article" date="2015" name="Data Brief">
        <title>Shoot transcriptome of the giant reed, Arundo donax.</title>
        <authorList>
            <person name="Barrero R.A."/>
            <person name="Guerrero F.D."/>
            <person name="Moolhuijzen P."/>
            <person name="Goolsby J.A."/>
            <person name="Tidwell J."/>
            <person name="Bellgard S.E."/>
            <person name="Bellgard M.I."/>
        </authorList>
    </citation>
    <scope>NUCLEOTIDE SEQUENCE</scope>
    <source>
        <tissue evidence="2">Shoot tissue taken approximately 20 cm above the soil surface</tissue>
    </source>
</reference>
<feature type="transmembrane region" description="Helical" evidence="1">
    <location>
        <begin position="12"/>
        <end position="30"/>
    </location>
</feature>
<proteinExistence type="predicted"/>
<keyword evidence="1" id="KW-0812">Transmembrane</keyword>
<dbReference type="AlphaFoldDB" id="A0A0A9F8F1"/>
<evidence type="ECO:0000313" key="2">
    <source>
        <dbReference type="EMBL" id="JAE04528.1"/>
    </source>
</evidence>